<accession>A0A182SRN8</accession>
<dbReference type="EnsemblMetazoa" id="AMAM012059-RA">
    <property type="protein sequence ID" value="AMAM012059-PA"/>
    <property type="gene ID" value="AMAM012059"/>
</dbReference>
<organism evidence="2 3">
    <name type="scientific">Anopheles maculatus</name>
    <dbReference type="NCBI Taxonomy" id="74869"/>
    <lineage>
        <taxon>Eukaryota</taxon>
        <taxon>Metazoa</taxon>
        <taxon>Ecdysozoa</taxon>
        <taxon>Arthropoda</taxon>
        <taxon>Hexapoda</taxon>
        <taxon>Insecta</taxon>
        <taxon>Pterygota</taxon>
        <taxon>Neoptera</taxon>
        <taxon>Endopterygota</taxon>
        <taxon>Diptera</taxon>
        <taxon>Nematocera</taxon>
        <taxon>Culicoidea</taxon>
        <taxon>Culicidae</taxon>
        <taxon>Anophelinae</taxon>
        <taxon>Anopheles</taxon>
        <taxon>Anopheles maculatus group</taxon>
    </lineage>
</organism>
<dbReference type="Proteomes" id="UP000075901">
    <property type="component" value="Unassembled WGS sequence"/>
</dbReference>
<evidence type="ECO:0000313" key="3">
    <source>
        <dbReference type="Proteomes" id="UP000075901"/>
    </source>
</evidence>
<dbReference type="AlphaFoldDB" id="A0A182SRN8"/>
<evidence type="ECO:0000256" key="1">
    <source>
        <dbReference type="ARBA" id="ARBA00022729"/>
    </source>
</evidence>
<evidence type="ECO:0000313" key="2">
    <source>
        <dbReference type="EnsemblMetazoa" id="AMAM012059-PA"/>
    </source>
</evidence>
<dbReference type="Gene3D" id="2.70.220.10">
    <property type="entry name" value="Ganglioside GM2 activator"/>
    <property type="match status" value="1"/>
</dbReference>
<keyword evidence="1" id="KW-0732">Signal</keyword>
<proteinExistence type="predicted"/>
<reference evidence="3" key="1">
    <citation type="submission" date="2013-09" db="EMBL/GenBank/DDBJ databases">
        <title>The Genome Sequence of Anopheles maculatus species B.</title>
        <authorList>
            <consortium name="The Broad Institute Genomics Platform"/>
            <person name="Neafsey D.E."/>
            <person name="Besansky N."/>
            <person name="Howell P."/>
            <person name="Walton C."/>
            <person name="Young S.K."/>
            <person name="Zeng Q."/>
            <person name="Gargeya S."/>
            <person name="Fitzgerald M."/>
            <person name="Haas B."/>
            <person name="Abouelleil A."/>
            <person name="Allen A.W."/>
            <person name="Alvarado L."/>
            <person name="Arachchi H.M."/>
            <person name="Berlin A.M."/>
            <person name="Chapman S.B."/>
            <person name="Gainer-Dewar J."/>
            <person name="Goldberg J."/>
            <person name="Griggs A."/>
            <person name="Gujja S."/>
            <person name="Hansen M."/>
            <person name="Howarth C."/>
            <person name="Imamovic A."/>
            <person name="Ireland A."/>
            <person name="Larimer J."/>
            <person name="McCowan C."/>
            <person name="Murphy C."/>
            <person name="Pearson M."/>
            <person name="Poon T.W."/>
            <person name="Priest M."/>
            <person name="Roberts A."/>
            <person name="Saif S."/>
            <person name="Shea T."/>
            <person name="Sisk P."/>
            <person name="Sykes S."/>
            <person name="Wortman J."/>
            <person name="Nusbaum C."/>
            <person name="Birren B."/>
        </authorList>
    </citation>
    <scope>NUCLEOTIDE SEQUENCE [LARGE SCALE GENOMIC DNA]</scope>
    <source>
        <strain evidence="3">maculatus3</strain>
    </source>
</reference>
<name>A0A182SRN8_9DIPT</name>
<sequence>MAKDLKYMMDAKVSAVKPIATSYVSWALDQFWMVSSREGLCRNGSDTHNRTHTTIAGEIVFREDFPTGWAVELSVKQCPVLQEPSGCRLFLSQLRHSDICAWLASKESSYGKYYSAISPKPKCPFRQGLYNVAERLVDDEASKYLPGVGSTFWEITITGSQKDRQVLCIVVQLNIRPRKRT</sequence>
<reference evidence="2" key="2">
    <citation type="submission" date="2020-05" db="UniProtKB">
        <authorList>
            <consortium name="EnsemblMetazoa"/>
        </authorList>
    </citation>
    <scope>IDENTIFICATION</scope>
    <source>
        <strain evidence="2">maculatus3</strain>
    </source>
</reference>
<dbReference type="VEuPathDB" id="VectorBase:AMAM012059"/>
<dbReference type="InterPro" id="IPR036846">
    <property type="entry name" value="GM2-AP_sf"/>
</dbReference>
<keyword evidence="3" id="KW-1185">Reference proteome</keyword>
<protein>
    <submittedName>
        <fullName evidence="2">Uncharacterized protein</fullName>
    </submittedName>
</protein>